<evidence type="ECO:0000256" key="1">
    <source>
        <dbReference type="SAM" id="MobiDB-lite"/>
    </source>
</evidence>
<sequence length="1019" mass="114973">MIKIKSKNIASIFVFLGIVLTLSVMGYKILSNGVYSPSLTLGKIQIDGLYLRLNNKLILSINEINLSALQASQALEEEDEEDDINADEVLTWIKRFLFVLSYFEQIDIENIVLNDNHKRSVHYDGVEYSINTPKVLAKFAVENDSKATQLHITQLEIIRFGIQIQGNLSYQGVKKTLEMDIAISPKEPTNDVEQPTLYIRAITDFYKIDLEASSSHLYNLESIKPFITKLKNKTLNDWLFKNVHYDVLKLHALRFQSTFDKYFFTKLQKTLELDLAIESPKIYLAPHLQPITATRIIVYMRDENLHFLPKEPFFANTNLEDSSVTISNIFTQPLGVKISIASQNAALSDELAKLLEVYDVKLPIRSVDSTLNVKLDIDVQNNKKGTNVWLNGNIGAPHTTLVLGNQRLILHNLQLVLAHKATQGYIQILNTKVDYAKSIQGTLNVLWNLQDSTLNGNFLIDKFALNSTAFTHNIETLKIPEGSDELTQRIIQAIYEDSKKGMSEDILHIDANELKKITFTGNLGGEHKNITLPDFGLNINIGDSSIFELSDIAKIYRYSPMLRFFEIPKGYIKIQTKDFETFAINGEVEDLKYPLYDKTGKKLRHYVLEGVINPKGIFIGSQDKKFRFIKEGNIVKLILDGYNLRIDEVFSSSVPLLAQINQENEVKESLTPEQRQEQEAFLRAKQSYEQKNNISPHITYVEAANMDFYLQDYMIPSDFASIAIRDGLIRADITYGNGVANVDMAYSQANLRLSNFSDKFLNQVWQRDIFSGGLFNFKGVYNDGALKGQISVQNTTYNDLSIVQNILALIDTIPALLTFRKPGLGANGYEIKKGTIDFMINNEFLVLENIDLVGSSIDVEGGGLVKLNTKELDVVLKASTLKRLADIIDKIPLFDYVILGDDGKFATGIVMKGTLDNPKSEVSVAEDILFSPFEMVGRILKPVDNFLGNLSNALESGVESLPIPEKERSINIPDTPMEPEQDSQKIDTQQPALEEKELDSLLNEPNLPQEEEEALDEKE</sequence>
<feature type="region of interest" description="Disordered" evidence="1">
    <location>
        <begin position="961"/>
        <end position="1019"/>
    </location>
</feature>
<accession>A0ABZ3F3F5</accession>
<feature type="domain" description="YhdP central" evidence="2">
    <location>
        <begin position="232"/>
        <end position="919"/>
    </location>
</feature>
<feature type="compositionally biased region" description="Acidic residues" evidence="1">
    <location>
        <begin position="1009"/>
        <end position="1019"/>
    </location>
</feature>
<name>A0ABZ3F3F5_9HELI</name>
<dbReference type="RefSeq" id="WP_343353309.1">
    <property type="nucleotide sequence ID" value="NZ_CP145316.1"/>
</dbReference>
<evidence type="ECO:0000259" key="2">
    <source>
        <dbReference type="Pfam" id="PF13116"/>
    </source>
</evidence>
<dbReference type="Proteomes" id="UP001434737">
    <property type="component" value="Chromosome"/>
</dbReference>
<dbReference type="Pfam" id="PF13116">
    <property type="entry name" value="YhdP"/>
    <property type="match status" value="1"/>
</dbReference>
<dbReference type="EMBL" id="CP145316">
    <property type="protein sequence ID" value="XAM17692.1"/>
    <property type="molecule type" value="Genomic_DNA"/>
</dbReference>
<gene>
    <name evidence="3" type="ORF">V3I05_08365</name>
</gene>
<evidence type="ECO:0000313" key="4">
    <source>
        <dbReference type="Proteomes" id="UP001434737"/>
    </source>
</evidence>
<proteinExistence type="predicted"/>
<dbReference type="InterPro" id="IPR025263">
    <property type="entry name" value="YhdP_central"/>
</dbReference>
<evidence type="ECO:0000313" key="3">
    <source>
        <dbReference type="EMBL" id="XAM17692.1"/>
    </source>
</evidence>
<keyword evidence="4" id="KW-1185">Reference proteome</keyword>
<protein>
    <submittedName>
        <fullName evidence="3">AsmA-like C-terminal domain-containing protein</fullName>
    </submittedName>
</protein>
<organism evidence="3 4">
    <name type="scientific">Helicobacter mastomyrinus</name>
    <dbReference type="NCBI Taxonomy" id="287948"/>
    <lineage>
        <taxon>Bacteria</taxon>
        <taxon>Pseudomonadati</taxon>
        <taxon>Campylobacterota</taxon>
        <taxon>Epsilonproteobacteria</taxon>
        <taxon>Campylobacterales</taxon>
        <taxon>Helicobacteraceae</taxon>
        <taxon>Helicobacter</taxon>
    </lineage>
</organism>
<reference evidence="3 4" key="1">
    <citation type="submission" date="2024-02" db="EMBL/GenBank/DDBJ databases">
        <title>Genome and pathogenicity analysis of Helicobacter mastomyrinus isolated from mice.</title>
        <authorList>
            <person name="Zhu L."/>
        </authorList>
    </citation>
    <scope>NUCLEOTIDE SEQUENCE [LARGE SCALE GENOMIC DNA]</scope>
    <source>
        <strain evidence="3 4">Hm-17</strain>
    </source>
</reference>